<dbReference type="InterPro" id="IPR006527">
    <property type="entry name" value="F-box-assoc_dom_typ1"/>
</dbReference>
<dbReference type="NCBIfam" id="TIGR01640">
    <property type="entry name" value="F_box_assoc_1"/>
    <property type="match status" value="1"/>
</dbReference>
<dbReference type="SMART" id="SM00256">
    <property type="entry name" value="FBOX"/>
    <property type="match status" value="1"/>
</dbReference>
<dbReference type="InterPro" id="IPR036047">
    <property type="entry name" value="F-box-like_dom_sf"/>
</dbReference>
<proteinExistence type="predicted"/>
<dbReference type="Gramene" id="Kaladp0042s0319.1.v1.1">
    <property type="protein sequence ID" value="Kaladp0042s0319.1.v1.1.CDS.1"/>
    <property type="gene ID" value="Kaladp0042s0319.v1.1"/>
</dbReference>
<evidence type="ECO:0000313" key="3">
    <source>
        <dbReference type="Proteomes" id="UP000594263"/>
    </source>
</evidence>
<dbReference type="Gene3D" id="1.20.1280.50">
    <property type="match status" value="1"/>
</dbReference>
<reference evidence="2" key="1">
    <citation type="submission" date="2021-01" db="UniProtKB">
        <authorList>
            <consortium name="EnsemblPlants"/>
        </authorList>
    </citation>
    <scope>IDENTIFICATION</scope>
</reference>
<evidence type="ECO:0000313" key="2">
    <source>
        <dbReference type="EnsemblPlants" id="Kaladp0042s0319.1.v1.1.CDS.1"/>
    </source>
</evidence>
<dbReference type="SUPFAM" id="SSF81383">
    <property type="entry name" value="F-box domain"/>
    <property type="match status" value="1"/>
</dbReference>
<accession>A0A7N0TQI1</accession>
<feature type="domain" description="F-box" evidence="1">
    <location>
        <begin position="7"/>
        <end position="47"/>
    </location>
</feature>
<dbReference type="InterPro" id="IPR001810">
    <property type="entry name" value="F-box_dom"/>
</dbReference>
<sequence length="389" mass="45004">MPQPPMLATDVIPDILSLLPVKTLVRFRCVCRQWNSLIRDPMFIELHLNRTMSDIEETRRWRFLLPEAHTCPLRSFRSLNCKNPDSVDDQDFILSVDYPRHKRTYDDRHVRVVGSCNGLVCLLHKLNHYILWNPSTGEFRDDLATIVLPPGVTNPISSCFSHGFGYDSTMDDYKIVRITNFIYPSTKVHVLNLGSNSWRVFELKDPILPYHDSMFVSGSLHWLSGKTTDVHTERGILAFSLAEEKFREETLLPTFMTMEASRCVTELRVVGEKLSALAVHSKGQGTCDIEIWVMLEYGVKGSWRKKVTLLFFDLNFVSWGYLFDPLYFLRNGETLVMLNEDIMIYDPEENSYRKVYSCYRFGGQTASLYIETLVSPFRVPSAIKTIKRK</sequence>
<dbReference type="EnsemblPlants" id="Kaladp0042s0319.1.v1.1">
    <property type="protein sequence ID" value="Kaladp0042s0319.1.v1.1.CDS.1"/>
    <property type="gene ID" value="Kaladp0042s0319.v1.1"/>
</dbReference>
<keyword evidence="3" id="KW-1185">Reference proteome</keyword>
<dbReference type="Pfam" id="PF00646">
    <property type="entry name" value="F-box"/>
    <property type="match status" value="1"/>
</dbReference>
<dbReference type="AlphaFoldDB" id="A0A7N0TQI1"/>
<dbReference type="Proteomes" id="UP000594263">
    <property type="component" value="Unplaced"/>
</dbReference>
<evidence type="ECO:0000259" key="1">
    <source>
        <dbReference type="SMART" id="SM00256"/>
    </source>
</evidence>
<dbReference type="OMA" id="EDIMIYD"/>
<dbReference type="PANTHER" id="PTHR31672">
    <property type="entry name" value="BNACNNG10540D PROTEIN"/>
    <property type="match status" value="1"/>
</dbReference>
<dbReference type="PANTHER" id="PTHR31672:SF13">
    <property type="entry name" value="F-BOX PROTEIN CPR30-LIKE"/>
    <property type="match status" value="1"/>
</dbReference>
<name>A0A7N0TQI1_KALFE</name>
<dbReference type="InterPro" id="IPR050796">
    <property type="entry name" value="SCF_F-box_component"/>
</dbReference>
<protein>
    <recommendedName>
        <fullName evidence="1">F-box domain-containing protein</fullName>
    </recommendedName>
</protein>
<dbReference type="Pfam" id="PF07734">
    <property type="entry name" value="FBA_1"/>
    <property type="match status" value="1"/>
</dbReference>
<dbReference type="CDD" id="cd22157">
    <property type="entry name" value="F-box_AtFBW1-like"/>
    <property type="match status" value="1"/>
</dbReference>
<dbReference type="InterPro" id="IPR017451">
    <property type="entry name" value="F-box-assoc_interact_dom"/>
</dbReference>
<organism evidence="2 3">
    <name type="scientific">Kalanchoe fedtschenkoi</name>
    <name type="common">Lavender scallops</name>
    <name type="synonym">South American air plant</name>
    <dbReference type="NCBI Taxonomy" id="63787"/>
    <lineage>
        <taxon>Eukaryota</taxon>
        <taxon>Viridiplantae</taxon>
        <taxon>Streptophyta</taxon>
        <taxon>Embryophyta</taxon>
        <taxon>Tracheophyta</taxon>
        <taxon>Spermatophyta</taxon>
        <taxon>Magnoliopsida</taxon>
        <taxon>eudicotyledons</taxon>
        <taxon>Gunneridae</taxon>
        <taxon>Pentapetalae</taxon>
        <taxon>Saxifragales</taxon>
        <taxon>Crassulaceae</taxon>
        <taxon>Kalanchoe</taxon>
    </lineage>
</organism>